<feature type="repeat" description="PPR" evidence="4">
    <location>
        <begin position="269"/>
        <end position="303"/>
    </location>
</feature>
<feature type="region of interest" description="Disordered" evidence="5">
    <location>
        <begin position="16"/>
        <end position="51"/>
    </location>
</feature>
<dbReference type="AlphaFoldDB" id="A0A811NHD9"/>
<dbReference type="Pfam" id="PF13041">
    <property type="entry name" value="PPR_2"/>
    <property type="match status" value="5"/>
</dbReference>
<dbReference type="EMBL" id="CAJGYO010000004">
    <property type="protein sequence ID" value="CAD6222323.1"/>
    <property type="molecule type" value="Genomic_DNA"/>
</dbReference>
<gene>
    <name evidence="6" type="ORF">NCGR_LOCUS15043</name>
</gene>
<dbReference type="InterPro" id="IPR002885">
    <property type="entry name" value="PPR_rpt"/>
</dbReference>
<feature type="repeat" description="PPR" evidence="4">
    <location>
        <begin position="164"/>
        <end position="198"/>
    </location>
</feature>
<protein>
    <submittedName>
        <fullName evidence="6">Uncharacterized protein</fullName>
    </submittedName>
</protein>
<keyword evidence="7" id="KW-1185">Reference proteome</keyword>
<dbReference type="NCBIfam" id="TIGR00756">
    <property type="entry name" value="PPR"/>
    <property type="match status" value="6"/>
</dbReference>
<feature type="repeat" description="PPR" evidence="4">
    <location>
        <begin position="339"/>
        <end position="373"/>
    </location>
</feature>
<feature type="repeat" description="PPR" evidence="4">
    <location>
        <begin position="199"/>
        <end position="233"/>
    </location>
</feature>
<dbReference type="GO" id="GO:0003729">
    <property type="term" value="F:mRNA binding"/>
    <property type="evidence" value="ECO:0007669"/>
    <property type="project" value="TreeGrafter"/>
</dbReference>
<comment type="similarity">
    <text evidence="1">Belongs to the PPR family. P subfamily.</text>
</comment>
<dbReference type="PANTHER" id="PTHR47938">
    <property type="entry name" value="RESPIRATORY COMPLEX I CHAPERONE (CIA84), PUTATIVE (AFU_ORTHOLOGUE AFUA_2G06020)-RELATED"/>
    <property type="match status" value="1"/>
</dbReference>
<accession>A0A811NHD9</accession>
<comment type="caution">
    <text evidence="6">The sequence shown here is derived from an EMBL/GenBank/DDBJ whole genome shotgun (WGS) entry which is preliminary data.</text>
</comment>
<name>A0A811NHD9_9POAL</name>
<feature type="repeat" description="PPR" evidence="4">
    <location>
        <begin position="442"/>
        <end position="476"/>
    </location>
</feature>
<evidence type="ECO:0000313" key="7">
    <source>
        <dbReference type="Proteomes" id="UP000604825"/>
    </source>
</evidence>
<keyword evidence="3" id="KW-0809">Transit peptide</keyword>
<evidence type="ECO:0000256" key="5">
    <source>
        <dbReference type="SAM" id="MobiDB-lite"/>
    </source>
</evidence>
<evidence type="ECO:0000256" key="4">
    <source>
        <dbReference type="PROSITE-ProRule" id="PRU00708"/>
    </source>
</evidence>
<organism evidence="6 7">
    <name type="scientific">Miscanthus lutarioriparius</name>
    <dbReference type="NCBI Taxonomy" id="422564"/>
    <lineage>
        <taxon>Eukaryota</taxon>
        <taxon>Viridiplantae</taxon>
        <taxon>Streptophyta</taxon>
        <taxon>Embryophyta</taxon>
        <taxon>Tracheophyta</taxon>
        <taxon>Spermatophyta</taxon>
        <taxon>Magnoliopsida</taxon>
        <taxon>Liliopsida</taxon>
        <taxon>Poales</taxon>
        <taxon>Poaceae</taxon>
        <taxon>PACMAD clade</taxon>
        <taxon>Panicoideae</taxon>
        <taxon>Andropogonodae</taxon>
        <taxon>Andropogoneae</taxon>
        <taxon>Saccharinae</taxon>
        <taxon>Miscanthus</taxon>
    </lineage>
</organism>
<feature type="repeat" description="PPR" evidence="4">
    <location>
        <begin position="93"/>
        <end position="127"/>
    </location>
</feature>
<evidence type="ECO:0000256" key="3">
    <source>
        <dbReference type="ARBA" id="ARBA00022946"/>
    </source>
</evidence>
<evidence type="ECO:0000313" key="6">
    <source>
        <dbReference type="EMBL" id="CAD6222323.1"/>
    </source>
</evidence>
<dbReference type="Proteomes" id="UP000604825">
    <property type="component" value="Unassembled WGS sequence"/>
</dbReference>
<dbReference type="OrthoDB" id="185373at2759"/>
<evidence type="ECO:0000256" key="1">
    <source>
        <dbReference type="ARBA" id="ARBA00007626"/>
    </source>
</evidence>
<dbReference type="Pfam" id="PF12854">
    <property type="entry name" value="PPR_1"/>
    <property type="match status" value="1"/>
</dbReference>
<feature type="repeat" description="PPR" evidence="4">
    <location>
        <begin position="128"/>
        <end position="163"/>
    </location>
</feature>
<dbReference type="Gene3D" id="1.25.40.10">
    <property type="entry name" value="Tetratricopeptide repeat domain"/>
    <property type="match status" value="5"/>
</dbReference>
<keyword evidence="2" id="KW-0677">Repeat</keyword>
<feature type="repeat" description="PPR" evidence="4">
    <location>
        <begin position="234"/>
        <end position="268"/>
    </location>
</feature>
<evidence type="ECO:0000256" key="2">
    <source>
        <dbReference type="ARBA" id="ARBA00022737"/>
    </source>
</evidence>
<reference evidence="6" key="1">
    <citation type="submission" date="2020-10" db="EMBL/GenBank/DDBJ databases">
        <authorList>
            <person name="Han B."/>
            <person name="Lu T."/>
            <person name="Zhao Q."/>
            <person name="Huang X."/>
            <person name="Zhao Y."/>
        </authorList>
    </citation>
    <scope>NUCLEOTIDE SEQUENCE</scope>
</reference>
<sequence>MASSAAAAAFVVLPFPSPSSSDDSDDANTLPPPPVAEPEVASPHRHPPPQLQQLERDCNLAMKELARAGDVDQVVHLFSDLMLSATSAGVPPSVLCYNTLLNALAEDGRAVEARRVFDGMLAAGVAPNASSFNILVKLYAWRTAEFHLAYDEIHAMQRHGVVPDVGAFSTLVTGLCRAGKLDEAWGVLDWMLQEGCRPMVHTYTPIVQGYCRQGRIEEATNLIGFMEEAGCPPNAVTYNVLIRALCDDARFDEVKQVLAEIETKGHKPSTVTYNIYMDALSKKGMAKEALKQFEVLQGKGLHPTAFTLSIILNCLCCNSRFSQAIPILERSTELNWCAAVVAYNTVMSRLCDMGRWPAVLELLANMIKKCIVPNSRTFNIFIHSLCIAEKLSVAKKLVYNQGFPAKVVTYNTLIHSFYLSGEACEAESMFAYMTEVANIAPDEVTYTIMVDGLCRQGKFDKATNCFKESLKDRLSKDLLTTLLNRLARSDRNGNILVTFQEIERQGFVCGYMIFEDTVRSICQMNFSSLSEVQPRIYNYIVCVTVSRMWEFRGKTMKMELVMRRTTFGKNLFLNTHEENSQIAQQVAVLISNIARLDYPKEWYVFIIQITGYMFRCTWNLRKSNVQTFYALAAE</sequence>
<dbReference type="PROSITE" id="PS51375">
    <property type="entry name" value="PPR"/>
    <property type="match status" value="8"/>
</dbReference>
<dbReference type="InterPro" id="IPR011990">
    <property type="entry name" value="TPR-like_helical_dom_sf"/>
</dbReference>
<proteinExistence type="inferred from homology"/>
<dbReference type="PANTHER" id="PTHR47938:SF46">
    <property type="entry name" value="PENTACOTRIPEPTIDE-REPEAT REGION OF PRORP DOMAIN-CONTAINING PROTEIN"/>
    <property type="match status" value="1"/>
</dbReference>